<proteinExistence type="inferred from homology"/>
<evidence type="ECO:0000256" key="10">
    <source>
        <dbReference type="ARBA" id="ARBA00033270"/>
    </source>
</evidence>
<evidence type="ECO:0000256" key="8">
    <source>
        <dbReference type="ARBA" id="ARBA00023136"/>
    </source>
</evidence>
<dbReference type="GO" id="GO:0015648">
    <property type="term" value="F:lipid-linked peptidoglycan transporter activity"/>
    <property type="evidence" value="ECO:0007669"/>
    <property type="project" value="TreeGrafter"/>
</dbReference>
<dbReference type="GO" id="GO:0009252">
    <property type="term" value="P:peptidoglycan biosynthetic process"/>
    <property type="evidence" value="ECO:0007669"/>
    <property type="project" value="UniProtKB-KW"/>
</dbReference>
<comment type="similarity">
    <text evidence="11">Belongs to the SEDS family. FtsW subfamily.</text>
</comment>
<dbReference type="GO" id="GO:0008360">
    <property type="term" value="P:regulation of cell shape"/>
    <property type="evidence" value="ECO:0007669"/>
    <property type="project" value="UniProtKB-KW"/>
</dbReference>
<evidence type="ECO:0000256" key="6">
    <source>
        <dbReference type="ARBA" id="ARBA00022984"/>
    </source>
</evidence>
<dbReference type="GO" id="GO:0005886">
    <property type="term" value="C:plasma membrane"/>
    <property type="evidence" value="ECO:0007669"/>
    <property type="project" value="TreeGrafter"/>
</dbReference>
<feature type="transmembrane region" description="Helical" evidence="17">
    <location>
        <begin position="285"/>
        <end position="306"/>
    </location>
</feature>
<comment type="function">
    <text evidence="16">Peptidoglycan polymerase that is essential for cell division.</text>
</comment>
<reference evidence="18 19" key="1">
    <citation type="submission" date="2020-04" db="EMBL/GenBank/DDBJ databases">
        <title>MicrobeNet Type strains.</title>
        <authorList>
            <person name="Nicholson A.C."/>
        </authorList>
    </citation>
    <scope>NUCLEOTIDE SEQUENCE [LARGE SCALE GENOMIC DNA]</scope>
    <source>
        <strain evidence="18 19">CCUG 54536</strain>
    </source>
</reference>
<keyword evidence="6" id="KW-0573">Peptidoglycan synthesis</keyword>
<keyword evidence="8 17" id="KW-0472">Membrane</keyword>
<evidence type="ECO:0000256" key="1">
    <source>
        <dbReference type="ARBA" id="ARBA00004141"/>
    </source>
</evidence>
<dbReference type="GO" id="GO:0051301">
    <property type="term" value="P:cell division"/>
    <property type="evidence" value="ECO:0007669"/>
    <property type="project" value="InterPro"/>
</dbReference>
<sequence length="394" mass="43263">MFKKLQKLDYWIAVPFATLSMLGVVMVFSATQGTTTALTNFIKQALFVVIGLFGAFSLYHFNLKTLQQMKLLRQILGVVIGALVIAKFMMPAVNGAQGWINLGIVTLQPAEFLKLALILYFAAFFAHEPWQAHVPLRFQPIARVKAWRWPALALFLVFIMPDNGNGLILLLILLAIFLASGVSRKTIALIAAIGGLGFGFLQTIIRLLNHYFNFNSGKHYALARLTSFVNPWDPNAADASRQLLYGYYAIAHGGFFGVGLGNSLIKPYLPESNTDFIMAVMTEELGAVTTAAVLILLLILVCRMVILGIRQRNQYYRLLLFGIATLLFIQMLVNLGGVIGVLPITGVVFPFISGGGSSYIVFSAAIGITLNIAATQKREVSIHPADTLARKDYK</sequence>
<dbReference type="Pfam" id="PF01098">
    <property type="entry name" value="FTSW_RODA_SPOVE"/>
    <property type="match status" value="1"/>
</dbReference>
<keyword evidence="7 17" id="KW-1133">Transmembrane helix</keyword>
<feature type="transmembrane region" description="Helical" evidence="17">
    <location>
        <begin position="186"/>
        <end position="208"/>
    </location>
</feature>
<feature type="transmembrane region" description="Helical" evidence="17">
    <location>
        <begin position="318"/>
        <end position="342"/>
    </location>
</feature>
<evidence type="ECO:0000256" key="9">
    <source>
        <dbReference type="ARBA" id="ARBA00032370"/>
    </source>
</evidence>
<dbReference type="GO" id="GO:0032153">
    <property type="term" value="C:cell division site"/>
    <property type="evidence" value="ECO:0007669"/>
    <property type="project" value="TreeGrafter"/>
</dbReference>
<feature type="transmembrane region" description="Helical" evidence="17">
    <location>
        <begin position="245"/>
        <end position="265"/>
    </location>
</feature>
<evidence type="ECO:0000256" key="13">
    <source>
        <dbReference type="ARBA" id="ARBA00041418"/>
    </source>
</evidence>
<dbReference type="PANTHER" id="PTHR30474">
    <property type="entry name" value="CELL CYCLE PROTEIN"/>
    <property type="match status" value="1"/>
</dbReference>
<feature type="transmembrane region" description="Helical" evidence="17">
    <location>
        <begin position="12"/>
        <end position="29"/>
    </location>
</feature>
<feature type="transmembrane region" description="Helical" evidence="17">
    <location>
        <begin position="348"/>
        <end position="373"/>
    </location>
</feature>
<accession>A0A846ZAM1</accession>
<evidence type="ECO:0000256" key="2">
    <source>
        <dbReference type="ARBA" id="ARBA00022676"/>
    </source>
</evidence>
<dbReference type="RefSeq" id="WP_168675824.1">
    <property type="nucleotide sequence ID" value="NZ_BPKV01000002.1"/>
</dbReference>
<evidence type="ECO:0000256" key="5">
    <source>
        <dbReference type="ARBA" id="ARBA00022960"/>
    </source>
</evidence>
<organism evidence="18 19">
    <name type="scientific">Leuconostoc holzapfelii</name>
    <dbReference type="NCBI Taxonomy" id="434464"/>
    <lineage>
        <taxon>Bacteria</taxon>
        <taxon>Bacillati</taxon>
        <taxon>Bacillota</taxon>
        <taxon>Bacilli</taxon>
        <taxon>Lactobacillales</taxon>
        <taxon>Lactobacillaceae</taxon>
        <taxon>Leuconostoc</taxon>
    </lineage>
</organism>
<dbReference type="EMBL" id="JAAXPO010000001">
    <property type="protein sequence ID" value="NKZ17798.1"/>
    <property type="molecule type" value="Genomic_DNA"/>
</dbReference>
<evidence type="ECO:0000256" key="4">
    <source>
        <dbReference type="ARBA" id="ARBA00022692"/>
    </source>
</evidence>
<dbReference type="GO" id="GO:0008955">
    <property type="term" value="F:peptidoglycan glycosyltransferase activity"/>
    <property type="evidence" value="ECO:0007669"/>
    <property type="project" value="UniProtKB-EC"/>
</dbReference>
<comment type="catalytic activity">
    <reaction evidence="15">
        <text>[GlcNAc-(1-&gt;4)-Mur2Ac(oyl-L-Ala-gamma-D-Glu-L-Lys-D-Ala-D-Ala)](n)-di-trans,octa-cis-undecaprenyl diphosphate + beta-D-GlcNAc-(1-&gt;4)-Mur2Ac(oyl-L-Ala-gamma-D-Glu-L-Lys-D-Ala-D-Ala)-di-trans,octa-cis-undecaprenyl diphosphate = [GlcNAc-(1-&gt;4)-Mur2Ac(oyl-L-Ala-gamma-D-Glu-L-Lys-D-Ala-D-Ala)](n+1)-di-trans,octa-cis-undecaprenyl diphosphate + di-trans,octa-cis-undecaprenyl diphosphate + H(+)</text>
        <dbReference type="Rhea" id="RHEA:23708"/>
        <dbReference type="Rhea" id="RHEA-COMP:9602"/>
        <dbReference type="Rhea" id="RHEA-COMP:9603"/>
        <dbReference type="ChEBI" id="CHEBI:15378"/>
        <dbReference type="ChEBI" id="CHEBI:58405"/>
        <dbReference type="ChEBI" id="CHEBI:60033"/>
        <dbReference type="ChEBI" id="CHEBI:78435"/>
        <dbReference type="EC" id="2.4.99.28"/>
    </reaction>
</comment>
<evidence type="ECO:0000256" key="14">
    <source>
        <dbReference type="ARBA" id="ARBA00044770"/>
    </source>
</evidence>
<dbReference type="AlphaFoldDB" id="A0A846ZAM1"/>
<name>A0A846ZAM1_9LACO</name>
<dbReference type="InterPro" id="IPR001182">
    <property type="entry name" value="FtsW/RodA"/>
</dbReference>
<evidence type="ECO:0000313" key="18">
    <source>
        <dbReference type="EMBL" id="NKZ17798.1"/>
    </source>
</evidence>
<protein>
    <recommendedName>
        <fullName evidence="12">Probable peptidoglycan glycosyltransferase FtsW</fullName>
        <ecNumber evidence="14">2.4.99.28</ecNumber>
    </recommendedName>
    <alternativeName>
        <fullName evidence="13">Cell division protein FtsW</fullName>
    </alternativeName>
    <alternativeName>
        <fullName evidence="10">Cell wall polymerase</fullName>
    </alternativeName>
    <alternativeName>
        <fullName evidence="9">Peptidoglycan polymerase</fullName>
    </alternativeName>
</protein>
<evidence type="ECO:0000256" key="17">
    <source>
        <dbReference type="SAM" id="Phobius"/>
    </source>
</evidence>
<dbReference type="EC" id="2.4.99.28" evidence="14"/>
<feature type="transmembrane region" description="Helical" evidence="17">
    <location>
        <begin position="41"/>
        <end position="59"/>
    </location>
</feature>
<gene>
    <name evidence="18" type="ORF">HF966_01120</name>
</gene>
<keyword evidence="4 17" id="KW-0812">Transmembrane</keyword>
<evidence type="ECO:0000256" key="3">
    <source>
        <dbReference type="ARBA" id="ARBA00022679"/>
    </source>
</evidence>
<feature type="transmembrane region" description="Helical" evidence="17">
    <location>
        <begin position="112"/>
        <end position="130"/>
    </location>
</feature>
<comment type="subcellular location">
    <subcellularLocation>
        <location evidence="1">Membrane</location>
        <topology evidence="1">Multi-pass membrane protein</topology>
    </subcellularLocation>
</comment>
<evidence type="ECO:0000313" key="19">
    <source>
        <dbReference type="Proteomes" id="UP000590460"/>
    </source>
</evidence>
<evidence type="ECO:0000256" key="15">
    <source>
        <dbReference type="ARBA" id="ARBA00049902"/>
    </source>
</evidence>
<comment type="caution">
    <text evidence="18">The sequence shown here is derived from an EMBL/GenBank/DDBJ whole genome shotgun (WGS) entry which is preliminary data.</text>
</comment>
<evidence type="ECO:0000256" key="11">
    <source>
        <dbReference type="ARBA" id="ARBA00038053"/>
    </source>
</evidence>
<evidence type="ECO:0000256" key="7">
    <source>
        <dbReference type="ARBA" id="ARBA00022989"/>
    </source>
</evidence>
<dbReference type="Proteomes" id="UP000590460">
    <property type="component" value="Unassembled WGS sequence"/>
</dbReference>
<keyword evidence="3" id="KW-0808">Transferase</keyword>
<evidence type="ECO:0000256" key="12">
    <source>
        <dbReference type="ARBA" id="ARBA00041185"/>
    </source>
</evidence>
<evidence type="ECO:0000256" key="16">
    <source>
        <dbReference type="ARBA" id="ARBA00049966"/>
    </source>
</evidence>
<keyword evidence="2" id="KW-0328">Glycosyltransferase</keyword>
<dbReference type="PANTHER" id="PTHR30474:SF2">
    <property type="entry name" value="PEPTIDOGLYCAN GLYCOSYLTRANSFERASE FTSW-RELATED"/>
    <property type="match status" value="1"/>
</dbReference>
<feature type="transmembrane region" description="Helical" evidence="17">
    <location>
        <begin position="71"/>
        <end position="92"/>
    </location>
</feature>
<feature type="transmembrane region" description="Helical" evidence="17">
    <location>
        <begin position="151"/>
        <end position="180"/>
    </location>
</feature>
<keyword evidence="5" id="KW-0133">Cell shape</keyword>